<evidence type="ECO:0000256" key="1">
    <source>
        <dbReference type="SAM" id="MobiDB-lite"/>
    </source>
</evidence>
<dbReference type="EMBL" id="JAYMYS010000003">
    <property type="protein sequence ID" value="KAK7400150.1"/>
    <property type="molecule type" value="Genomic_DNA"/>
</dbReference>
<organism evidence="2 3">
    <name type="scientific">Psophocarpus tetragonolobus</name>
    <name type="common">Winged bean</name>
    <name type="synonym">Dolichos tetragonolobus</name>
    <dbReference type="NCBI Taxonomy" id="3891"/>
    <lineage>
        <taxon>Eukaryota</taxon>
        <taxon>Viridiplantae</taxon>
        <taxon>Streptophyta</taxon>
        <taxon>Embryophyta</taxon>
        <taxon>Tracheophyta</taxon>
        <taxon>Spermatophyta</taxon>
        <taxon>Magnoliopsida</taxon>
        <taxon>eudicotyledons</taxon>
        <taxon>Gunneridae</taxon>
        <taxon>Pentapetalae</taxon>
        <taxon>rosids</taxon>
        <taxon>fabids</taxon>
        <taxon>Fabales</taxon>
        <taxon>Fabaceae</taxon>
        <taxon>Papilionoideae</taxon>
        <taxon>50 kb inversion clade</taxon>
        <taxon>NPAAA clade</taxon>
        <taxon>indigoferoid/millettioid clade</taxon>
        <taxon>Phaseoleae</taxon>
        <taxon>Psophocarpus</taxon>
    </lineage>
</organism>
<proteinExistence type="predicted"/>
<gene>
    <name evidence="2" type="ORF">VNO78_11350</name>
</gene>
<evidence type="ECO:0000313" key="3">
    <source>
        <dbReference type="Proteomes" id="UP001386955"/>
    </source>
</evidence>
<protein>
    <submittedName>
        <fullName evidence="2">Uncharacterized protein</fullName>
    </submittedName>
</protein>
<dbReference type="AlphaFoldDB" id="A0AAN9XNL1"/>
<sequence>MSKGCEKIIGTRKLTYAEVTALRRPSMKKVWKVITRSEQKKMDVWRGHITATVGEFLKADERTKIMENIEYVTLLVRIPNYKQMLCEKRKVMINGRIYHIRLIEEIIMRASNGIIVSARLKEQNRSKSIVKLPNTLPCQHKQEAGTTYEMVEVVVEVTKPVQKNTLLLVVNGLKCTQSRTGGSSKSETADSKPNNA</sequence>
<comment type="caution">
    <text evidence="2">The sequence shown here is derived from an EMBL/GenBank/DDBJ whole genome shotgun (WGS) entry which is preliminary data.</text>
</comment>
<feature type="region of interest" description="Disordered" evidence="1">
    <location>
        <begin position="176"/>
        <end position="196"/>
    </location>
</feature>
<reference evidence="2 3" key="1">
    <citation type="submission" date="2024-01" db="EMBL/GenBank/DDBJ databases">
        <title>The genomes of 5 underutilized Papilionoideae crops provide insights into root nodulation and disease resistanc.</title>
        <authorList>
            <person name="Jiang F."/>
        </authorList>
    </citation>
    <scope>NUCLEOTIDE SEQUENCE [LARGE SCALE GENOMIC DNA]</scope>
    <source>
        <strain evidence="2">DUOXIRENSHENG_FW03</strain>
        <tissue evidence="2">Leaves</tissue>
    </source>
</reference>
<accession>A0AAN9XNL1</accession>
<keyword evidence="3" id="KW-1185">Reference proteome</keyword>
<dbReference type="Proteomes" id="UP001386955">
    <property type="component" value="Unassembled WGS sequence"/>
</dbReference>
<evidence type="ECO:0000313" key="2">
    <source>
        <dbReference type="EMBL" id="KAK7400150.1"/>
    </source>
</evidence>
<name>A0AAN9XNL1_PSOTE</name>